<dbReference type="AlphaFoldDB" id="A0A4V6ME23"/>
<name>A0A4V6ME23_9ACTN</name>
<comment type="caution">
    <text evidence="8">The sequence shown here is derived from an EMBL/GenBank/DDBJ whole genome shotgun (WGS) entry which is preliminary data.</text>
</comment>
<dbReference type="SUPFAM" id="SSF53901">
    <property type="entry name" value="Thiolase-like"/>
    <property type="match status" value="2"/>
</dbReference>
<proteinExistence type="inferred from homology"/>
<dbReference type="NCBIfam" id="TIGR01930">
    <property type="entry name" value="AcCoA-C-Actrans"/>
    <property type="match status" value="1"/>
</dbReference>
<dbReference type="InterPro" id="IPR016039">
    <property type="entry name" value="Thiolase-like"/>
</dbReference>
<reference evidence="8 9" key="1">
    <citation type="submission" date="2019-02" db="EMBL/GenBank/DDBJ databases">
        <title>Sequencing the genomes of 1000 actinobacteria strains.</title>
        <authorList>
            <person name="Klenk H.-P."/>
        </authorList>
    </citation>
    <scope>NUCLEOTIDE SEQUENCE [LARGE SCALE GENOMIC DNA]</scope>
    <source>
        <strain evidence="8 9">DSM 45888</strain>
    </source>
</reference>
<feature type="active site" description="Proton acceptor" evidence="4">
    <location>
        <position position="377"/>
    </location>
</feature>
<dbReference type="Pfam" id="PF02803">
    <property type="entry name" value="Thiolase_C"/>
    <property type="match status" value="1"/>
</dbReference>
<dbReference type="PANTHER" id="PTHR43853">
    <property type="entry name" value="3-KETOACYL-COA THIOLASE, PEROXISOMAL"/>
    <property type="match status" value="1"/>
</dbReference>
<dbReference type="Pfam" id="PF00108">
    <property type="entry name" value="Thiolase_N"/>
    <property type="match status" value="1"/>
</dbReference>
<evidence type="ECO:0000313" key="8">
    <source>
        <dbReference type="EMBL" id="RZT77050.1"/>
    </source>
</evidence>
<keyword evidence="2 5" id="KW-0808">Transferase</keyword>
<dbReference type="GO" id="GO:0006635">
    <property type="term" value="P:fatty acid beta-oxidation"/>
    <property type="evidence" value="ECO:0007669"/>
    <property type="project" value="TreeGrafter"/>
</dbReference>
<evidence type="ECO:0000259" key="7">
    <source>
        <dbReference type="Pfam" id="PF02803"/>
    </source>
</evidence>
<dbReference type="InterPro" id="IPR002155">
    <property type="entry name" value="Thiolase"/>
</dbReference>
<evidence type="ECO:0000256" key="4">
    <source>
        <dbReference type="PIRSR" id="PIRSR000429-1"/>
    </source>
</evidence>
<feature type="domain" description="Thiolase C-terminal" evidence="7">
    <location>
        <begin position="268"/>
        <end position="389"/>
    </location>
</feature>
<dbReference type="InterPro" id="IPR050215">
    <property type="entry name" value="Thiolase-like_sf_Thiolase"/>
</dbReference>
<keyword evidence="3 5" id="KW-0012">Acyltransferase</keyword>
<dbReference type="Proteomes" id="UP000293781">
    <property type="component" value="Unassembled WGS sequence"/>
</dbReference>
<dbReference type="OrthoDB" id="5167532at2"/>
<evidence type="ECO:0000256" key="5">
    <source>
        <dbReference type="RuleBase" id="RU003557"/>
    </source>
</evidence>
<feature type="active site" description="Proton acceptor" evidence="4">
    <location>
        <position position="346"/>
    </location>
</feature>
<dbReference type="GO" id="GO:0010124">
    <property type="term" value="P:phenylacetate catabolic process"/>
    <property type="evidence" value="ECO:0007669"/>
    <property type="project" value="TreeGrafter"/>
</dbReference>
<feature type="domain" description="Thiolase N-terminal" evidence="6">
    <location>
        <begin position="8"/>
        <end position="257"/>
    </location>
</feature>
<evidence type="ECO:0000256" key="3">
    <source>
        <dbReference type="ARBA" id="ARBA00023315"/>
    </source>
</evidence>
<sequence>MPREVRDVVFVDGVRTPFGKAGGMYANTRADDLVIRCIRELLRRNPQLPPERVEEVAIAATTQIGDQGLTIGRTAALLAGLPKTVPGFAIDRMCAGAMTAVTTVASGIAMGAYDIAIAGGVEHMGRHPMGEGVDPNPRIIAEKLVDPSALVMGATAENLHDLVPHITKARTDAFALASQQKTAKAYANGKLQDDLVPMSIRDADGGWGLATVDEAPRDTSLEKLATLKTPFRPHGKVTAGNAAGLNDGATASLLADEATARELGLPVAMRLVSFGFVGVEPEVMGVGPIPSTEKALRLAGLSIDDIGLFELNEAFAVQVLAFLDHFGIADDDARVNPWGGAIAIGHPLASSGVRLMTQLARQFAEHPEVRYGLTAMCIGIGMGGTVIWENPHWTEGNK</sequence>
<dbReference type="PROSITE" id="PS00737">
    <property type="entry name" value="THIOLASE_2"/>
    <property type="match status" value="1"/>
</dbReference>
<feature type="active site" description="Acyl-thioester intermediate" evidence="4">
    <location>
        <position position="94"/>
    </location>
</feature>
<dbReference type="RefSeq" id="WP_130399770.1">
    <property type="nucleotide sequence ID" value="NZ_JBEZZO010000010.1"/>
</dbReference>
<dbReference type="EMBL" id="SHKK01000001">
    <property type="protein sequence ID" value="RZT77050.1"/>
    <property type="molecule type" value="Genomic_DNA"/>
</dbReference>
<dbReference type="GO" id="GO:0003988">
    <property type="term" value="F:acetyl-CoA C-acyltransferase activity"/>
    <property type="evidence" value="ECO:0007669"/>
    <property type="project" value="TreeGrafter"/>
</dbReference>
<evidence type="ECO:0000313" key="9">
    <source>
        <dbReference type="Proteomes" id="UP000293781"/>
    </source>
</evidence>
<accession>A0A4V6ME23</accession>
<evidence type="ECO:0000256" key="2">
    <source>
        <dbReference type="ARBA" id="ARBA00022679"/>
    </source>
</evidence>
<dbReference type="InterPro" id="IPR020616">
    <property type="entry name" value="Thiolase_N"/>
</dbReference>
<keyword evidence="9" id="KW-1185">Reference proteome</keyword>
<dbReference type="Gene3D" id="3.40.47.10">
    <property type="match status" value="1"/>
</dbReference>
<comment type="similarity">
    <text evidence="1 5">Belongs to the thiolase-like superfamily. Thiolase family.</text>
</comment>
<organism evidence="8 9">
    <name type="scientific">Micromonospora violae</name>
    <dbReference type="NCBI Taxonomy" id="1278207"/>
    <lineage>
        <taxon>Bacteria</taxon>
        <taxon>Bacillati</taxon>
        <taxon>Actinomycetota</taxon>
        <taxon>Actinomycetes</taxon>
        <taxon>Micromonosporales</taxon>
        <taxon>Micromonosporaceae</taxon>
        <taxon>Micromonospora</taxon>
    </lineage>
</organism>
<dbReference type="InterPro" id="IPR020617">
    <property type="entry name" value="Thiolase_C"/>
</dbReference>
<dbReference type="InterPro" id="IPR020613">
    <property type="entry name" value="Thiolase_CS"/>
</dbReference>
<dbReference type="CDD" id="cd00751">
    <property type="entry name" value="thiolase"/>
    <property type="match status" value="1"/>
</dbReference>
<dbReference type="PIRSF" id="PIRSF000429">
    <property type="entry name" value="Ac-CoA_Ac_transf"/>
    <property type="match status" value="1"/>
</dbReference>
<evidence type="ECO:0000256" key="1">
    <source>
        <dbReference type="ARBA" id="ARBA00010982"/>
    </source>
</evidence>
<dbReference type="PANTHER" id="PTHR43853:SF2">
    <property type="entry name" value="3-OXOADIPYL-COA_3-OXO-5,6-DEHYDROSUBERYL-COA THIOLASE"/>
    <property type="match status" value="1"/>
</dbReference>
<evidence type="ECO:0000259" key="6">
    <source>
        <dbReference type="Pfam" id="PF00108"/>
    </source>
</evidence>
<dbReference type="GO" id="GO:0005737">
    <property type="term" value="C:cytoplasm"/>
    <property type="evidence" value="ECO:0007669"/>
    <property type="project" value="UniProtKB-ARBA"/>
</dbReference>
<protein>
    <submittedName>
        <fullName evidence="8">Acetyl-CoA acyltransferase</fullName>
    </submittedName>
</protein>
<gene>
    <name evidence="8" type="ORF">EV382_0183</name>
</gene>